<dbReference type="GO" id="GO:0005524">
    <property type="term" value="F:ATP binding"/>
    <property type="evidence" value="ECO:0007669"/>
    <property type="project" value="InterPro"/>
</dbReference>
<dbReference type="CDD" id="cd00009">
    <property type="entry name" value="AAA"/>
    <property type="match status" value="1"/>
</dbReference>
<dbReference type="Pfam" id="PF07728">
    <property type="entry name" value="AAA_5"/>
    <property type="match status" value="1"/>
</dbReference>
<accession>A0A1I3Z4E8</accession>
<dbReference type="GO" id="GO:0016887">
    <property type="term" value="F:ATP hydrolysis activity"/>
    <property type="evidence" value="ECO:0007669"/>
    <property type="project" value="InterPro"/>
</dbReference>
<reference evidence="4" key="1">
    <citation type="submission" date="2016-10" db="EMBL/GenBank/DDBJ databases">
        <authorList>
            <person name="Varghese N."/>
            <person name="Submissions S."/>
        </authorList>
    </citation>
    <scope>NUCLEOTIDE SEQUENCE [LARGE SCALE GENOMIC DNA]</scope>
    <source>
        <strain evidence="4">PL19</strain>
    </source>
</reference>
<evidence type="ECO:0000313" key="3">
    <source>
        <dbReference type="EMBL" id="SFK38958.1"/>
    </source>
</evidence>
<dbReference type="Gene3D" id="3.40.50.300">
    <property type="entry name" value="P-loop containing nucleotide triphosphate hydrolases"/>
    <property type="match status" value="1"/>
</dbReference>
<dbReference type="InterPro" id="IPR027417">
    <property type="entry name" value="P-loop_NTPase"/>
</dbReference>
<dbReference type="InterPro" id="IPR052934">
    <property type="entry name" value="Methyl-DNA_Rec/Restrict_Enz"/>
</dbReference>
<dbReference type="RefSeq" id="WP_093849187.1">
    <property type="nucleotide sequence ID" value="NZ_FOSG01000005.1"/>
</dbReference>
<protein>
    <submittedName>
        <fullName evidence="3">5-methylcytosine-specific restriction enzyme B</fullName>
    </submittedName>
</protein>
<organism evidence="3 4">
    <name type="scientific">Streptomyces pini</name>
    <dbReference type="NCBI Taxonomy" id="1520580"/>
    <lineage>
        <taxon>Bacteria</taxon>
        <taxon>Bacillati</taxon>
        <taxon>Actinomycetota</taxon>
        <taxon>Actinomycetes</taxon>
        <taxon>Kitasatosporales</taxon>
        <taxon>Streptomycetaceae</taxon>
        <taxon>Streptomyces</taxon>
    </lineage>
</organism>
<keyword evidence="4" id="KW-1185">Reference proteome</keyword>
<dbReference type="InterPro" id="IPR011704">
    <property type="entry name" value="ATPase_dyneun-rel_AAA"/>
</dbReference>
<dbReference type="PANTHER" id="PTHR37291:SF1">
    <property type="entry name" value="TYPE IV METHYL-DIRECTED RESTRICTION ENZYME ECOKMCRB SUBUNIT"/>
    <property type="match status" value="1"/>
</dbReference>
<name>A0A1I3Z4E8_9ACTN</name>
<dbReference type="EMBL" id="FOSG01000005">
    <property type="protein sequence ID" value="SFK38958.1"/>
    <property type="molecule type" value="Genomic_DNA"/>
</dbReference>
<proteinExistence type="predicted"/>
<dbReference type="SMART" id="SM00382">
    <property type="entry name" value="AAA"/>
    <property type="match status" value="1"/>
</dbReference>
<evidence type="ECO:0000256" key="1">
    <source>
        <dbReference type="SAM" id="MobiDB-lite"/>
    </source>
</evidence>
<evidence type="ECO:0000259" key="2">
    <source>
        <dbReference type="SMART" id="SM00382"/>
    </source>
</evidence>
<evidence type="ECO:0000313" key="4">
    <source>
        <dbReference type="Proteomes" id="UP000198928"/>
    </source>
</evidence>
<dbReference type="InterPro" id="IPR003593">
    <property type="entry name" value="AAA+_ATPase"/>
</dbReference>
<dbReference type="PANTHER" id="PTHR37291">
    <property type="entry name" value="5-METHYLCYTOSINE-SPECIFIC RESTRICTION ENZYME B"/>
    <property type="match status" value="1"/>
</dbReference>
<feature type="domain" description="AAA+ ATPase" evidence="2">
    <location>
        <begin position="443"/>
        <end position="631"/>
    </location>
</feature>
<dbReference type="Proteomes" id="UP000198928">
    <property type="component" value="Unassembled WGS sequence"/>
</dbReference>
<dbReference type="SUPFAM" id="SSF52540">
    <property type="entry name" value="P-loop containing nucleoside triphosphate hydrolases"/>
    <property type="match status" value="1"/>
</dbReference>
<feature type="region of interest" description="Disordered" evidence="1">
    <location>
        <begin position="223"/>
        <end position="242"/>
    </location>
</feature>
<gene>
    <name evidence="3" type="ORF">SAMN05192584_105321</name>
</gene>
<dbReference type="AlphaFoldDB" id="A0A1I3Z4E8"/>
<dbReference type="OrthoDB" id="9781481at2"/>
<sequence>MTAVFEMSARVVRAAMDVLAGLPDDHGLAFGEVWQRVQKTDPSLVPEWEAALPPQATGPKTKLRYESINLVKAGWLRKTGRVWRLTGPGRLALAEFADDPVAFLRRAYERYAYWDRERPAFDRVEAVLGALADLGQWVRAGQLARAVGLDRGFLLVWLQGSRPRGWHLVLGDDGEVPEELGLADSEYDGWRTSLERDAAYDAAASGGHAVRARLDKEIPAEELQRQVSEAGPEASPDADSPRRAWLIRGADARGAALIRGLWRERKVCTLPAERLPGLGEGAATGLIRNLVDTHYSDLSQSRRNETATAFHTFLSRMRKGDIVATTDGDQVYLGTITGETVQTVTGGGTVLQRSVDWSNLDSPLSLADLPKALAGPLGNPGAGLVEISEFTGDLEVLLDEDPEQSPTGGADAAELPDATDELAGKLTMRDTEWLQDCVELLRDRPQLILYGPPGTGKTFTALALARHLTGGREANVALVQFHPAYSYEDFFEGFRPRAVPLTPREGTEAKGKPAAGDLSDAGSGIVFDLVPGPLKTIAEKARDNPGENFVLVIDEINRGHLAKVFGELYFLLEYRDEFVQLLYGSDEGRRFWLPRNLVILGTMNTTDRSIALLDAAMRRRFSFMELHPAKPPVDTVLADWLKKKSLPQDAALLLDALNGRIEQAELEDRDFRIGPSYLMRPAVHTTPKGLDRVWKHQILPLLKELHWGDEAVDVEERYGLEALRRETGVTTGAAVPAARGTGE</sequence>